<gene>
    <name evidence="1" type="ORF">KC19_3G188500</name>
</gene>
<accession>A0A8T0IMT6</accession>
<dbReference type="EMBL" id="CM026423">
    <property type="protein sequence ID" value="KAG0584141.1"/>
    <property type="molecule type" value="Genomic_DNA"/>
</dbReference>
<evidence type="ECO:0000313" key="1">
    <source>
        <dbReference type="EMBL" id="KAG0584141.1"/>
    </source>
</evidence>
<dbReference type="AlphaFoldDB" id="A0A8T0IMT6"/>
<keyword evidence="2" id="KW-1185">Reference proteome</keyword>
<reference evidence="1" key="1">
    <citation type="submission" date="2020-06" db="EMBL/GenBank/DDBJ databases">
        <title>WGS assembly of Ceratodon purpureus strain R40.</title>
        <authorList>
            <person name="Carey S.B."/>
            <person name="Jenkins J."/>
            <person name="Shu S."/>
            <person name="Lovell J.T."/>
            <person name="Sreedasyam A."/>
            <person name="Maumus F."/>
            <person name="Tiley G.P."/>
            <person name="Fernandez-Pozo N."/>
            <person name="Barry K."/>
            <person name="Chen C."/>
            <person name="Wang M."/>
            <person name="Lipzen A."/>
            <person name="Daum C."/>
            <person name="Saski C.A."/>
            <person name="Payton A.C."/>
            <person name="Mcbreen J.C."/>
            <person name="Conrad R.E."/>
            <person name="Kollar L.M."/>
            <person name="Olsson S."/>
            <person name="Huttunen S."/>
            <person name="Landis J.B."/>
            <person name="Wickett N.J."/>
            <person name="Johnson M.G."/>
            <person name="Rensing S.A."/>
            <person name="Grimwood J."/>
            <person name="Schmutz J."/>
            <person name="Mcdaniel S.F."/>
        </authorList>
    </citation>
    <scope>NUCLEOTIDE SEQUENCE</scope>
    <source>
        <strain evidence="1">R40</strain>
    </source>
</reference>
<protein>
    <recommendedName>
        <fullName evidence="3">Fe2OG dioxygenase domain-containing protein</fullName>
    </recommendedName>
</protein>
<name>A0A8T0IMT6_CERPU</name>
<dbReference type="PANTHER" id="PTHR33099:SF7">
    <property type="entry name" value="MYND-TYPE DOMAIN-CONTAINING PROTEIN"/>
    <property type="match status" value="1"/>
</dbReference>
<evidence type="ECO:0008006" key="3">
    <source>
        <dbReference type="Google" id="ProtNLM"/>
    </source>
</evidence>
<dbReference type="PANTHER" id="PTHR33099">
    <property type="entry name" value="FE2OG DIOXYGENASE DOMAIN-CONTAINING PROTEIN"/>
    <property type="match status" value="1"/>
</dbReference>
<evidence type="ECO:0000313" key="2">
    <source>
        <dbReference type="Proteomes" id="UP000822688"/>
    </source>
</evidence>
<sequence>MRKKTMHVSADSDCSTYFLCAGGFKETRMASATTSTMGPRMPSDTTSSMGSTLASFDRNPLFGTLSAALLDDFDVANGNSTFAEGSYIPPNFLNSFHVEGVGELRLPLPTDDFTKLVMVGDQAAITGPGGCILQIDASKVTFPPDFSNRLRLFAIAAVLPLGLDGAAVQLEAHLCKVLLSGTRFTTQRDSERAPGLFATLVLQLPTEEGFGGGALHFRQGETTKTFDFSSNSATMAAYAVFNAGCEHKIQTTLGKRLCLVFNLVRRNVEFDMPLGELREFSSRLWKAEEALHLWREALTIRGARGERVPRGRQNKLAIPLKHRYTKRNLSFSGLKEKDRMVAHVLKNCRDAGRPWLDLHLCMMTVYKKGRAEENSYKRRRPEFDFEDGVFDDNSDDYDVENELCVEESFTDPNWAQTVRKRRTVNYADDRLDDCHRMGDVKRETVKCDNWVDIYNRRCDFALRIKQDTELVYDNEKHKTPYYDREGAGPDEVAFERRFDKHGDILQQWYYPAMLVIWPKTKP</sequence>
<comment type="caution">
    <text evidence="1">The sequence shown here is derived from an EMBL/GenBank/DDBJ whole genome shotgun (WGS) entry which is preliminary data.</text>
</comment>
<proteinExistence type="predicted"/>
<organism evidence="1 2">
    <name type="scientific">Ceratodon purpureus</name>
    <name type="common">Fire moss</name>
    <name type="synonym">Dicranum purpureum</name>
    <dbReference type="NCBI Taxonomy" id="3225"/>
    <lineage>
        <taxon>Eukaryota</taxon>
        <taxon>Viridiplantae</taxon>
        <taxon>Streptophyta</taxon>
        <taxon>Embryophyta</taxon>
        <taxon>Bryophyta</taxon>
        <taxon>Bryophytina</taxon>
        <taxon>Bryopsida</taxon>
        <taxon>Dicranidae</taxon>
        <taxon>Pseudoditrichales</taxon>
        <taxon>Ditrichaceae</taxon>
        <taxon>Ceratodon</taxon>
    </lineage>
</organism>
<dbReference type="Proteomes" id="UP000822688">
    <property type="component" value="Chromosome 3"/>
</dbReference>